<keyword evidence="3" id="KW-1185">Reference proteome</keyword>
<comment type="caution">
    <text evidence="2">The sequence shown here is derived from an EMBL/GenBank/DDBJ whole genome shotgun (WGS) entry which is preliminary data.</text>
</comment>
<protein>
    <recommendedName>
        <fullName evidence="4">HIRA-interacting protein 3</fullName>
    </recommendedName>
</protein>
<evidence type="ECO:0008006" key="4">
    <source>
        <dbReference type="Google" id="ProtNLM"/>
    </source>
</evidence>
<evidence type="ECO:0000313" key="2">
    <source>
        <dbReference type="EMBL" id="GJJ11209.1"/>
    </source>
</evidence>
<dbReference type="AlphaFoldDB" id="A0AAV5ADG9"/>
<feature type="compositionally biased region" description="Basic and acidic residues" evidence="1">
    <location>
        <begin position="85"/>
        <end position="102"/>
    </location>
</feature>
<reference evidence="2" key="1">
    <citation type="submission" date="2021-10" db="EMBL/GenBank/DDBJ databases">
        <title>De novo Genome Assembly of Clathrus columnatus (Basidiomycota, Fungi) Using Illumina and Nanopore Sequence Data.</title>
        <authorList>
            <person name="Ogiso-Tanaka E."/>
            <person name="Itagaki H."/>
            <person name="Hosoya T."/>
            <person name="Hosaka K."/>
        </authorList>
    </citation>
    <scope>NUCLEOTIDE SEQUENCE</scope>
    <source>
        <strain evidence="2">MO-923</strain>
    </source>
</reference>
<sequence length="390" mass="43609">MTKKNAIPELSKLIEHARNIVFKARREGTLDSLTVNGVKKQLELHWSLDGGTLNTGEYKKAIGDAVRNAVTAEIPGSDVKSELKVKEVKEQKVDKQPSEDKPTSTTISSNQKTTNAPVTSPVAETSRSASAGVKKVSKMPPPEDRGRRDFALNITKTIVKTNERPRSNSNSVTSLKRPFRSREYIEDDDEDDSAITDSSGNGGKPSSEGSSESEEPERSRKRRKRSIQEVIQKSSRKRSTGKDDNDPKISETDEATIKQLKAYVGACGVRKKWAKEFQNYPQPDQQIRRLKKILADLGMEGKYSMEKAKQIKKKRDLARELEDVIEFERKAGVSRSRRKKSGRPVGELDTETEGEDDSNESDSDGERRRPASAVIKKYLKKQTVDDSGEE</sequence>
<dbReference type="InterPro" id="IPR037647">
    <property type="entry name" value="HIRIP3"/>
</dbReference>
<organism evidence="2 3">
    <name type="scientific">Clathrus columnatus</name>
    <dbReference type="NCBI Taxonomy" id="1419009"/>
    <lineage>
        <taxon>Eukaryota</taxon>
        <taxon>Fungi</taxon>
        <taxon>Dikarya</taxon>
        <taxon>Basidiomycota</taxon>
        <taxon>Agaricomycotina</taxon>
        <taxon>Agaricomycetes</taxon>
        <taxon>Phallomycetidae</taxon>
        <taxon>Phallales</taxon>
        <taxon>Clathraceae</taxon>
        <taxon>Clathrus</taxon>
    </lineage>
</organism>
<feature type="region of interest" description="Disordered" evidence="1">
    <location>
        <begin position="85"/>
        <end position="253"/>
    </location>
</feature>
<feature type="compositionally biased region" description="Basic and acidic residues" evidence="1">
    <location>
        <begin position="240"/>
        <end position="251"/>
    </location>
</feature>
<feature type="compositionally biased region" description="Acidic residues" evidence="1">
    <location>
        <begin position="185"/>
        <end position="194"/>
    </location>
</feature>
<evidence type="ECO:0000313" key="3">
    <source>
        <dbReference type="Proteomes" id="UP001050691"/>
    </source>
</evidence>
<feature type="compositionally biased region" description="Basic and acidic residues" evidence="1">
    <location>
        <begin position="141"/>
        <end position="150"/>
    </location>
</feature>
<feature type="compositionally biased region" description="Polar residues" evidence="1">
    <location>
        <begin position="103"/>
        <end position="129"/>
    </location>
</feature>
<proteinExistence type="predicted"/>
<dbReference type="GO" id="GO:0005634">
    <property type="term" value="C:nucleus"/>
    <property type="evidence" value="ECO:0007669"/>
    <property type="project" value="TreeGrafter"/>
</dbReference>
<dbReference type="PANTHER" id="PTHR15410">
    <property type="entry name" value="HIRA-INTERACTING PROTEIN 3"/>
    <property type="match status" value="1"/>
</dbReference>
<name>A0AAV5ADG9_9AGAM</name>
<gene>
    <name evidence="2" type="ORF">Clacol_005441</name>
</gene>
<dbReference type="EMBL" id="BPWL01000006">
    <property type="protein sequence ID" value="GJJ11209.1"/>
    <property type="molecule type" value="Genomic_DNA"/>
</dbReference>
<accession>A0AAV5ADG9</accession>
<dbReference type="PANTHER" id="PTHR15410:SF2">
    <property type="entry name" value="HIRA-INTERACTING PROTEIN 3"/>
    <property type="match status" value="1"/>
</dbReference>
<dbReference type="Proteomes" id="UP001050691">
    <property type="component" value="Unassembled WGS sequence"/>
</dbReference>
<evidence type="ECO:0000256" key="1">
    <source>
        <dbReference type="SAM" id="MobiDB-lite"/>
    </source>
</evidence>
<feature type="compositionally biased region" description="Acidic residues" evidence="1">
    <location>
        <begin position="348"/>
        <end position="363"/>
    </location>
</feature>
<feature type="region of interest" description="Disordered" evidence="1">
    <location>
        <begin position="329"/>
        <end position="390"/>
    </location>
</feature>